<dbReference type="SUPFAM" id="SSF46689">
    <property type="entry name" value="Homeodomain-like"/>
    <property type="match status" value="1"/>
</dbReference>
<dbReference type="Proteomes" id="UP000324611">
    <property type="component" value="Unassembled WGS sequence"/>
</dbReference>
<comment type="caution">
    <text evidence="4">The sequence shown here is derived from an EMBL/GenBank/DDBJ whole genome shotgun (WGS) entry which is preliminary data.</text>
</comment>
<dbReference type="InterPro" id="IPR001647">
    <property type="entry name" value="HTH_TetR"/>
</dbReference>
<dbReference type="RefSeq" id="WP_149838706.1">
    <property type="nucleotide sequence ID" value="NZ_VUOC01000002.1"/>
</dbReference>
<evidence type="ECO:0000256" key="2">
    <source>
        <dbReference type="PROSITE-ProRule" id="PRU00335"/>
    </source>
</evidence>
<keyword evidence="1 2" id="KW-0238">DNA-binding</keyword>
<organism evidence="4 5">
    <name type="scientific">Chitinophaga agrisoli</name>
    <dbReference type="NCBI Taxonomy" id="2607653"/>
    <lineage>
        <taxon>Bacteria</taxon>
        <taxon>Pseudomonadati</taxon>
        <taxon>Bacteroidota</taxon>
        <taxon>Chitinophagia</taxon>
        <taxon>Chitinophagales</taxon>
        <taxon>Chitinophagaceae</taxon>
        <taxon>Chitinophaga</taxon>
    </lineage>
</organism>
<dbReference type="InterPro" id="IPR009057">
    <property type="entry name" value="Homeodomain-like_sf"/>
</dbReference>
<evidence type="ECO:0000313" key="4">
    <source>
        <dbReference type="EMBL" id="KAA2243831.1"/>
    </source>
</evidence>
<evidence type="ECO:0000256" key="1">
    <source>
        <dbReference type="ARBA" id="ARBA00023125"/>
    </source>
</evidence>
<name>A0A5B2VWX6_9BACT</name>
<evidence type="ECO:0000259" key="3">
    <source>
        <dbReference type="PROSITE" id="PS50977"/>
    </source>
</evidence>
<accession>A0A5B2VWX6</accession>
<dbReference type="PANTHER" id="PTHR30328:SF54">
    <property type="entry name" value="HTH-TYPE TRANSCRIPTIONAL REPRESSOR SCO4008"/>
    <property type="match status" value="1"/>
</dbReference>
<dbReference type="Pfam" id="PF00440">
    <property type="entry name" value="TetR_N"/>
    <property type="match status" value="1"/>
</dbReference>
<proteinExistence type="predicted"/>
<protein>
    <submittedName>
        <fullName evidence="4">TetR/AcrR family transcriptional regulator</fullName>
    </submittedName>
</protein>
<dbReference type="PANTHER" id="PTHR30328">
    <property type="entry name" value="TRANSCRIPTIONAL REPRESSOR"/>
    <property type="match status" value="1"/>
</dbReference>
<feature type="domain" description="HTH tetR-type" evidence="3">
    <location>
        <begin position="14"/>
        <end position="74"/>
    </location>
</feature>
<dbReference type="PROSITE" id="PS50977">
    <property type="entry name" value="HTH_TETR_2"/>
    <property type="match status" value="1"/>
</dbReference>
<evidence type="ECO:0000313" key="5">
    <source>
        <dbReference type="Proteomes" id="UP000324611"/>
    </source>
</evidence>
<dbReference type="GO" id="GO:0003677">
    <property type="term" value="F:DNA binding"/>
    <property type="evidence" value="ECO:0007669"/>
    <property type="project" value="UniProtKB-UniRule"/>
</dbReference>
<dbReference type="AlphaFoldDB" id="A0A5B2VWX6"/>
<keyword evidence="5" id="KW-1185">Reference proteome</keyword>
<reference evidence="4 5" key="1">
    <citation type="submission" date="2019-09" db="EMBL/GenBank/DDBJ databases">
        <title>Chitinophaga ginsengihumi sp. nov., isolated from soil of ginseng rhizosphere.</title>
        <authorList>
            <person name="Lee J."/>
        </authorList>
    </citation>
    <scope>NUCLEOTIDE SEQUENCE [LARGE SCALE GENOMIC DNA]</scope>
    <source>
        <strain evidence="4 5">BN140078</strain>
    </source>
</reference>
<dbReference type="Gene3D" id="1.10.357.10">
    <property type="entry name" value="Tetracycline Repressor, domain 2"/>
    <property type="match status" value="1"/>
</dbReference>
<dbReference type="InterPro" id="IPR050109">
    <property type="entry name" value="HTH-type_TetR-like_transc_reg"/>
</dbReference>
<dbReference type="EMBL" id="VUOC01000002">
    <property type="protein sequence ID" value="KAA2243831.1"/>
    <property type="molecule type" value="Genomic_DNA"/>
</dbReference>
<gene>
    <name evidence="4" type="ORF">F0L74_15260</name>
</gene>
<feature type="DNA-binding region" description="H-T-H motif" evidence="2">
    <location>
        <begin position="37"/>
        <end position="56"/>
    </location>
</feature>
<sequence length="209" mass="23803">MERKPVAGAIRNKERSKKKFLSAVGKILKTKGYQGLRVNDIATTAGLDKKMIYSYFGGTDQLIDEYIRSQDFWSNIKEDKIPAGIKDGGKAFSENMLLSQFDYVFKNKELQKILLWRLSEKRKSLKKLTDVQEKNGEALFRNIMDPHFGDNDKQFRAVMAILVSGIYYLNLYAAVNGSVFCGLDMKSEEGRDEVKKALSFLVERTYGGL</sequence>
<reference evidence="4 5" key="2">
    <citation type="submission" date="2019-09" db="EMBL/GenBank/DDBJ databases">
        <authorList>
            <person name="Jin C."/>
        </authorList>
    </citation>
    <scope>NUCLEOTIDE SEQUENCE [LARGE SCALE GENOMIC DNA]</scope>
    <source>
        <strain evidence="4 5">BN140078</strain>
    </source>
</reference>